<sequence length="1346" mass="155780">MEQSFLTKQVKSDNWLFSEITPLINMINGMDGQIQNSDLRNFVIKESDCEQILQELKEQISSRLLVFYNLSLKIYTEKSFDIFSWLESASCLEYRQPRTLLCQEIYQCQIMPQIPQQIQIENCCINLYWQFAVLFVSLFSSIQRILLLRTYLNAKTDQFVNLFVLRLRLISEYLIYDKALRVQCISSKGESDSHSANINTLLTADLDQIMLINFTIRDTWEAILLITGCLIFLYHLDSHAGTIVVVTMLCAQVFNLIVTAVMMRSEKKMLEYKDMRVGLSTDVIEGMKQIKYLSWEETFSKKIMGFRNWEFFMLSLLKGFDGLCSIFWNNVSYVLLCTYIISSVNNGKSLSDLNIFSLIAVFNMMIFPLGILPWCINSGLMAYVSFSRISKFLQQQEIDPDDRFQLPYAKEGDVILIEGLLCEWPIEKNEQQNRALKKNQISDDVIVFDQVNENSQFLLRIDELKIERNTLNFVIGKIGSGKSALFNAILNELQKYNQYEGMYNSISIRSDSLISGERMLTISDQIIIKGNIGYCSQTSWVQNMSIRDNILFGLPFNQKLYNEVIDVCEIRKDIMTFEKQDFHEIGPDGKNLSGGQKQRITLARALYQNCDIYLFDDIFSSLDIHIADQIFQKTVLDFLIKNGKTVILITSHYRYLNQVPPTVKSRIIYLENGQIINDRNIINEYLEKEQQPEEDKPNIEEEIEEALPGLIKQKSSKKSEKEQFQHKEEDDDSKNQEQREQGKINMNTWITYFSSMSWFLLIGWVIVNFFMQGSMSLIDFWLKSELKGDSDSWLHQITIHFNNSFTDTLLYLTLFALSITFVRAALYVSTALRSAWVLFVKLNKVLMESVMKFYDKTNAGRIINRIQDDTQMIDDDLSWTFHCFLENVSRVTGLSVGLVILEPIFVLILIGVVALYYQVSKTYIKSNREIKRLKSVNQGSLLQTVNETLTGIKVIRAFDKNSLFCQTFQNKLQNWVITDQCGERSKLWFGVRLNLMSNLILICVSSFAILTIILDFNDDYSVQALAITYSMVVLDSFYDLFSLYLRMESAIVSVERVKQYFSNETENIDKVQILPKVELEIWKDVKEFTDYRIENAVTFKNIFLTYENVSAEAKFALKNFSLTIKKGQKIAFVGRTGSGKTSILNILFGLYHHQYGQIFINGMDSSKLTLRELRSQLSVVPQFGFLYNASVKENLDPQNKTTKEAIEKLFVDTGFQLRGINNTNNNSCNADFVISQNGSNLSNGEKQVLNFLRIVLMNKEIICLDEATSNMDPKTDQLLHDLLFKFAENRTLLVITHRLENIKIYDKIVVMEQGEIVEEGEYQELIKIEGGFFNKLMSHHQKQQQD</sequence>
<dbReference type="GO" id="GO:0055085">
    <property type="term" value="P:transmembrane transport"/>
    <property type="evidence" value="ECO:0000318"/>
    <property type="project" value="GO_Central"/>
</dbReference>
<evidence type="ECO:0000256" key="8">
    <source>
        <dbReference type="ARBA" id="ARBA00023136"/>
    </source>
</evidence>
<dbReference type="SUPFAM" id="SSF52540">
    <property type="entry name" value="P-loop containing nucleoside triphosphate hydrolases"/>
    <property type="match status" value="2"/>
</dbReference>
<evidence type="ECO:0000256" key="7">
    <source>
        <dbReference type="ARBA" id="ARBA00022989"/>
    </source>
</evidence>
<comment type="subcellular location">
    <subcellularLocation>
        <location evidence="1">Membrane</location>
        <topology evidence="1">Multi-pass membrane protein</topology>
    </subcellularLocation>
</comment>
<dbReference type="PANTHER" id="PTHR24223">
    <property type="entry name" value="ATP-BINDING CASSETTE SUB-FAMILY C"/>
    <property type="match status" value="1"/>
</dbReference>
<dbReference type="PANTHER" id="PTHR24223:SF330">
    <property type="entry name" value="ATP-BINDING CASSETTE SUB-FAMILY C MEMBER 10"/>
    <property type="match status" value="1"/>
</dbReference>
<evidence type="ECO:0000256" key="3">
    <source>
        <dbReference type="ARBA" id="ARBA00022692"/>
    </source>
</evidence>
<keyword evidence="5" id="KW-0547">Nucleotide-binding</keyword>
<dbReference type="InterPro" id="IPR003593">
    <property type="entry name" value="AAA+_ATPase"/>
</dbReference>
<dbReference type="OMA" id="ITSHYRY"/>
<feature type="transmembrane region" description="Helical" evidence="11">
    <location>
        <begin position="749"/>
        <end position="771"/>
    </location>
</feature>
<dbReference type="InterPro" id="IPR017871">
    <property type="entry name" value="ABC_transporter-like_CS"/>
</dbReference>
<evidence type="ECO:0000256" key="1">
    <source>
        <dbReference type="ARBA" id="ARBA00004141"/>
    </source>
</evidence>
<evidence type="ECO:0000259" key="12">
    <source>
        <dbReference type="PROSITE" id="PS50893"/>
    </source>
</evidence>
<feature type="compositionally biased region" description="Basic and acidic residues" evidence="10">
    <location>
        <begin position="717"/>
        <end position="740"/>
    </location>
</feature>
<keyword evidence="6" id="KW-0067">ATP-binding</keyword>
<dbReference type="STRING" id="5888.A0C0Z8"/>
<feature type="transmembrane region" description="Helical" evidence="11">
    <location>
        <begin position="219"/>
        <end position="236"/>
    </location>
</feature>
<feature type="domain" description="ABC transporter" evidence="12">
    <location>
        <begin position="1097"/>
        <end position="1338"/>
    </location>
</feature>
<evidence type="ECO:0000313" key="14">
    <source>
        <dbReference type="EMBL" id="CAK64465.1"/>
    </source>
</evidence>
<dbReference type="GO" id="GO:0016887">
    <property type="term" value="F:ATP hydrolysis activity"/>
    <property type="evidence" value="ECO:0007669"/>
    <property type="project" value="InterPro"/>
</dbReference>
<proteinExistence type="predicted"/>
<dbReference type="InterPro" id="IPR036640">
    <property type="entry name" value="ABC1_TM_sf"/>
</dbReference>
<accession>A0C0Z8</accession>
<dbReference type="EMBL" id="CT868031">
    <property type="protein sequence ID" value="CAK64465.1"/>
    <property type="molecule type" value="Genomic_DNA"/>
</dbReference>
<dbReference type="Pfam" id="PF00005">
    <property type="entry name" value="ABC_tran"/>
    <property type="match status" value="2"/>
</dbReference>
<evidence type="ECO:0008006" key="16">
    <source>
        <dbReference type="Google" id="ProtNLM"/>
    </source>
</evidence>
<dbReference type="FunFam" id="3.40.50.300:FF:004122">
    <property type="entry name" value="Uncharacterized protein"/>
    <property type="match status" value="1"/>
</dbReference>
<feature type="transmembrane region" description="Helical" evidence="11">
    <location>
        <begin position="242"/>
        <end position="263"/>
    </location>
</feature>
<evidence type="ECO:0000256" key="2">
    <source>
        <dbReference type="ARBA" id="ARBA00022448"/>
    </source>
</evidence>
<dbReference type="InterPro" id="IPR027417">
    <property type="entry name" value="P-loop_NTPase"/>
</dbReference>
<keyword evidence="9" id="KW-0325">Glycoprotein</keyword>
<keyword evidence="3 11" id="KW-0812">Transmembrane</keyword>
<dbReference type="InterPro" id="IPR050173">
    <property type="entry name" value="ABC_transporter_C-like"/>
</dbReference>
<dbReference type="GO" id="GO:0008559">
    <property type="term" value="F:ABC-type xenobiotic transporter activity"/>
    <property type="evidence" value="ECO:0000318"/>
    <property type="project" value="GO_Central"/>
</dbReference>
<evidence type="ECO:0000256" key="6">
    <source>
        <dbReference type="ARBA" id="ARBA00022840"/>
    </source>
</evidence>
<keyword evidence="2" id="KW-0813">Transport</keyword>
<dbReference type="Gene3D" id="1.20.1560.10">
    <property type="entry name" value="ABC transporter type 1, transmembrane domain"/>
    <property type="match status" value="2"/>
</dbReference>
<evidence type="ECO:0000313" key="15">
    <source>
        <dbReference type="Proteomes" id="UP000000600"/>
    </source>
</evidence>
<feature type="transmembrane region" description="Helical" evidence="11">
    <location>
        <begin position="809"/>
        <end position="828"/>
    </location>
</feature>
<dbReference type="eggNOG" id="KOG0054">
    <property type="taxonomic scope" value="Eukaryota"/>
</dbReference>
<name>A0C0Z8_PARTE</name>
<dbReference type="FunFam" id="1.20.1560.10:FF:000331">
    <property type="entry name" value="Uncharacterized protein"/>
    <property type="match status" value="1"/>
</dbReference>
<protein>
    <recommendedName>
        <fullName evidence="16">ABC transporter family protein</fullName>
    </recommendedName>
</protein>
<dbReference type="InParanoid" id="A0C0Z8"/>
<feature type="transmembrane region" description="Helical" evidence="11">
    <location>
        <begin position="993"/>
        <end position="1014"/>
    </location>
</feature>
<evidence type="ECO:0000256" key="11">
    <source>
        <dbReference type="SAM" id="Phobius"/>
    </source>
</evidence>
<dbReference type="KEGG" id="ptm:GSPATT00033941001"/>
<dbReference type="OrthoDB" id="298960at2759"/>
<keyword evidence="7 11" id="KW-1133">Transmembrane helix</keyword>
<reference evidence="14 15" key="1">
    <citation type="journal article" date="2006" name="Nature">
        <title>Global trends of whole-genome duplications revealed by the ciliate Paramecium tetraurelia.</title>
        <authorList>
            <consortium name="Genoscope"/>
            <person name="Aury J.-M."/>
            <person name="Jaillon O."/>
            <person name="Duret L."/>
            <person name="Noel B."/>
            <person name="Jubin C."/>
            <person name="Porcel B.M."/>
            <person name="Segurens B."/>
            <person name="Daubin V."/>
            <person name="Anthouard V."/>
            <person name="Aiach N."/>
            <person name="Arnaiz O."/>
            <person name="Billaut A."/>
            <person name="Beisson J."/>
            <person name="Blanc I."/>
            <person name="Bouhouche K."/>
            <person name="Camara F."/>
            <person name="Duharcourt S."/>
            <person name="Guigo R."/>
            <person name="Gogendeau D."/>
            <person name="Katinka M."/>
            <person name="Keller A.-M."/>
            <person name="Kissmehl R."/>
            <person name="Klotz C."/>
            <person name="Koll F."/>
            <person name="Le Moue A."/>
            <person name="Lepere C."/>
            <person name="Malinsky S."/>
            <person name="Nowacki M."/>
            <person name="Nowak J.K."/>
            <person name="Plattner H."/>
            <person name="Poulain J."/>
            <person name="Ruiz F."/>
            <person name="Serrano V."/>
            <person name="Zagulski M."/>
            <person name="Dessen P."/>
            <person name="Betermier M."/>
            <person name="Weissenbach J."/>
            <person name="Scarpelli C."/>
            <person name="Schachter V."/>
            <person name="Sperling L."/>
            <person name="Meyer E."/>
            <person name="Cohen J."/>
            <person name="Wincker P."/>
        </authorList>
    </citation>
    <scope>NUCLEOTIDE SEQUENCE [LARGE SCALE GENOMIC DNA]</scope>
    <source>
        <strain evidence="14 15">Stock d4-2</strain>
    </source>
</reference>
<dbReference type="PROSITE" id="PS50929">
    <property type="entry name" value="ABC_TM1F"/>
    <property type="match status" value="2"/>
</dbReference>
<dbReference type="InterPro" id="IPR003439">
    <property type="entry name" value="ABC_transporter-like_ATP-bd"/>
</dbReference>
<evidence type="ECO:0000256" key="5">
    <source>
        <dbReference type="ARBA" id="ARBA00022741"/>
    </source>
</evidence>
<evidence type="ECO:0000259" key="13">
    <source>
        <dbReference type="PROSITE" id="PS50929"/>
    </source>
</evidence>
<feature type="domain" description="ABC transmembrane type-1" evidence="13">
    <location>
        <begin position="192"/>
        <end position="381"/>
    </location>
</feature>
<dbReference type="SMART" id="SM00382">
    <property type="entry name" value="AAA"/>
    <property type="match status" value="2"/>
</dbReference>
<dbReference type="InterPro" id="IPR011527">
    <property type="entry name" value="ABC1_TM_dom"/>
</dbReference>
<feature type="domain" description="ABC transporter" evidence="12">
    <location>
        <begin position="441"/>
        <end position="697"/>
    </location>
</feature>
<keyword evidence="15" id="KW-1185">Reference proteome</keyword>
<dbReference type="FunFam" id="3.40.50.300:FF:001172">
    <property type="entry name" value="Cystic fibrosis transmembrane conductance regulator"/>
    <property type="match status" value="1"/>
</dbReference>
<dbReference type="GO" id="GO:0015711">
    <property type="term" value="P:organic anion transport"/>
    <property type="evidence" value="ECO:0000318"/>
    <property type="project" value="GO_Central"/>
</dbReference>
<organism evidence="14 15">
    <name type="scientific">Paramecium tetraurelia</name>
    <dbReference type="NCBI Taxonomy" id="5888"/>
    <lineage>
        <taxon>Eukaryota</taxon>
        <taxon>Sar</taxon>
        <taxon>Alveolata</taxon>
        <taxon>Ciliophora</taxon>
        <taxon>Intramacronucleata</taxon>
        <taxon>Oligohymenophorea</taxon>
        <taxon>Peniculida</taxon>
        <taxon>Parameciidae</taxon>
        <taxon>Paramecium</taxon>
    </lineage>
</organism>
<dbReference type="Pfam" id="PF00664">
    <property type="entry name" value="ABC_membrane"/>
    <property type="match status" value="2"/>
</dbReference>
<keyword evidence="4" id="KW-0677">Repeat</keyword>
<feature type="domain" description="ABC transmembrane type-1" evidence="13">
    <location>
        <begin position="809"/>
        <end position="1049"/>
    </location>
</feature>
<evidence type="ECO:0000256" key="10">
    <source>
        <dbReference type="SAM" id="MobiDB-lite"/>
    </source>
</evidence>
<gene>
    <name evidence="14" type="ORF">GSPATT00033941001</name>
</gene>
<dbReference type="CDD" id="cd03250">
    <property type="entry name" value="ABCC_MRP_domain1"/>
    <property type="match status" value="1"/>
</dbReference>
<evidence type="ECO:0000256" key="9">
    <source>
        <dbReference type="ARBA" id="ARBA00023180"/>
    </source>
</evidence>
<dbReference type="PROSITE" id="PS50893">
    <property type="entry name" value="ABC_TRANSPORTER_2"/>
    <property type="match status" value="2"/>
</dbReference>
<evidence type="ECO:0000256" key="4">
    <source>
        <dbReference type="ARBA" id="ARBA00022737"/>
    </source>
</evidence>
<dbReference type="RefSeq" id="XP_001431863.1">
    <property type="nucleotide sequence ID" value="XM_001431826.1"/>
</dbReference>
<feature type="transmembrane region" description="Helical" evidence="11">
    <location>
        <begin position="311"/>
        <end position="341"/>
    </location>
</feature>
<feature type="transmembrane region" description="Helical" evidence="11">
    <location>
        <begin position="353"/>
        <end position="386"/>
    </location>
</feature>
<dbReference type="Proteomes" id="UP000000600">
    <property type="component" value="Unassembled WGS sequence"/>
</dbReference>
<dbReference type="PROSITE" id="PS00211">
    <property type="entry name" value="ABC_TRANSPORTER_1"/>
    <property type="match status" value="1"/>
</dbReference>
<dbReference type="Gene3D" id="3.40.50.300">
    <property type="entry name" value="P-loop containing nucleotide triphosphate hydrolases"/>
    <property type="match status" value="2"/>
</dbReference>
<dbReference type="GeneID" id="5017647"/>
<dbReference type="GO" id="GO:0005524">
    <property type="term" value="F:ATP binding"/>
    <property type="evidence" value="ECO:0007669"/>
    <property type="project" value="UniProtKB-KW"/>
</dbReference>
<feature type="region of interest" description="Disordered" evidence="10">
    <location>
        <begin position="713"/>
        <end position="740"/>
    </location>
</feature>
<keyword evidence="8 11" id="KW-0472">Membrane</keyword>
<dbReference type="HOGENOM" id="CLU_000604_27_1_1"/>
<feature type="transmembrane region" description="Helical" evidence="11">
    <location>
        <begin position="894"/>
        <end position="917"/>
    </location>
</feature>
<dbReference type="SUPFAM" id="SSF90123">
    <property type="entry name" value="ABC transporter transmembrane region"/>
    <property type="match status" value="2"/>
</dbReference>
<dbReference type="FunFam" id="1.20.1560.10:FF:000330">
    <property type="entry name" value="Uncharacterized protein"/>
    <property type="match status" value="1"/>
</dbReference>
<dbReference type="GO" id="GO:0005886">
    <property type="term" value="C:plasma membrane"/>
    <property type="evidence" value="ECO:0000318"/>
    <property type="project" value="GO_Central"/>
</dbReference>